<dbReference type="AlphaFoldDB" id="A0A9J5XIP6"/>
<sequence>MAPKAKNIVEGAGFKRNKKGEDFGSSSNWEPFQKFSKKAMERYVREFYANWITEPRFNKSMPIWGNDVKFTAKVLNTFLGTLNCDAEDFNRLKKTPPLMRYTSYVRESFLKIMCSVFLLAKHLSDVTRDRVVLVHILMKGMPINVRAILRQYDKVQK</sequence>
<dbReference type="Pfam" id="PF20167">
    <property type="entry name" value="Transposase_32"/>
    <property type="match status" value="1"/>
</dbReference>
<dbReference type="EMBL" id="JACXVP010000009">
    <property type="protein sequence ID" value="KAG5587562.1"/>
    <property type="molecule type" value="Genomic_DNA"/>
</dbReference>
<reference evidence="2 3" key="1">
    <citation type="submission" date="2020-09" db="EMBL/GenBank/DDBJ databases">
        <title>De no assembly of potato wild relative species, Solanum commersonii.</title>
        <authorList>
            <person name="Cho K."/>
        </authorList>
    </citation>
    <scope>NUCLEOTIDE SEQUENCE [LARGE SCALE GENOMIC DNA]</scope>
    <source>
        <strain evidence="2">LZ3.2</strain>
        <tissue evidence="2">Leaf</tissue>
    </source>
</reference>
<dbReference type="Proteomes" id="UP000824120">
    <property type="component" value="Chromosome 9"/>
</dbReference>
<evidence type="ECO:0000259" key="1">
    <source>
        <dbReference type="Pfam" id="PF20167"/>
    </source>
</evidence>
<proteinExistence type="predicted"/>
<comment type="caution">
    <text evidence="2">The sequence shown here is derived from an EMBL/GenBank/DDBJ whole genome shotgun (WGS) entry which is preliminary data.</text>
</comment>
<dbReference type="InterPro" id="IPR046796">
    <property type="entry name" value="Transposase_32_dom"/>
</dbReference>
<accession>A0A9J5XIP6</accession>
<evidence type="ECO:0000313" key="2">
    <source>
        <dbReference type="EMBL" id="KAG5587562.1"/>
    </source>
</evidence>
<evidence type="ECO:0000313" key="3">
    <source>
        <dbReference type="Proteomes" id="UP000824120"/>
    </source>
</evidence>
<protein>
    <recommendedName>
        <fullName evidence="1">Putative plant transposon protein domain-containing protein</fullName>
    </recommendedName>
</protein>
<organism evidence="2 3">
    <name type="scientific">Solanum commersonii</name>
    <name type="common">Commerson's wild potato</name>
    <name type="synonym">Commerson's nightshade</name>
    <dbReference type="NCBI Taxonomy" id="4109"/>
    <lineage>
        <taxon>Eukaryota</taxon>
        <taxon>Viridiplantae</taxon>
        <taxon>Streptophyta</taxon>
        <taxon>Embryophyta</taxon>
        <taxon>Tracheophyta</taxon>
        <taxon>Spermatophyta</taxon>
        <taxon>Magnoliopsida</taxon>
        <taxon>eudicotyledons</taxon>
        <taxon>Gunneridae</taxon>
        <taxon>Pentapetalae</taxon>
        <taxon>asterids</taxon>
        <taxon>lamiids</taxon>
        <taxon>Solanales</taxon>
        <taxon>Solanaceae</taxon>
        <taxon>Solanoideae</taxon>
        <taxon>Solaneae</taxon>
        <taxon>Solanum</taxon>
    </lineage>
</organism>
<feature type="domain" description="Putative plant transposon protein" evidence="1">
    <location>
        <begin position="28"/>
        <end position="151"/>
    </location>
</feature>
<keyword evidence="3" id="KW-1185">Reference proteome</keyword>
<gene>
    <name evidence="2" type="ORF">H5410_047996</name>
</gene>
<name>A0A9J5XIP6_SOLCO</name>